<reference evidence="14 15" key="1">
    <citation type="submission" date="2019-03" db="EMBL/GenBank/DDBJ databases">
        <title>Genome Sequencing and Assembly of Various Microbes Isolated from Partially Reclaimed Soil and Acid Mine Drainage (AMD) Site.</title>
        <authorList>
            <person name="Steinbock B."/>
            <person name="Bechtold R."/>
            <person name="Sevigny J.L."/>
            <person name="Thomas D."/>
            <person name="Cuthill L.R."/>
            <person name="Aveiro Johannsen E.J."/>
            <person name="Thomas K."/>
            <person name="Ghosh A."/>
        </authorList>
    </citation>
    <scope>NUCLEOTIDE SEQUENCE [LARGE SCALE GENOMIC DNA]</scope>
    <source>
        <strain evidence="14 15">S-A1</strain>
    </source>
</reference>
<dbReference type="PANTHER" id="PTHR33254">
    <property type="entry name" value="4-HYDROXY-4-METHYL-2-OXOGLUTARATE ALDOLASE 3-RELATED"/>
    <property type="match status" value="1"/>
</dbReference>
<comment type="subunit">
    <text evidence="4">Homotrimer.</text>
</comment>
<keyword evidence="13" id="KW-0460">Magnesium</keyword>
<keyword evidence="14" id="KW-0808">Transferase</keyword>
<dbReference type="GO" id="GO:0008168">
    <property type="term" value="F:methyltransferase activity"/>
    <property type="evidence" value="ECO:0007669"/>
    <property type="project" value="UniProtKB-KW"/>
</dbReference>
<evidence type="ECO:0000256" key="1">
    <source>
        <dbReference type="ARBA" id="ARBA00001342"/>
    </source>
</evidence>
<evidence type="ECO:0000256" key="10">
    <source>
        <dbReference type="ARBA" id="ARBA00030169"/>
    </source>
</evidence>
<evidence type="ECO:0000256" key="11">
    <source>
        <dbReference type="ARBA" id="ARBA00032305"/>
    </source>
</evidence>
<feature type="binding site" evidence="13">
    <location>
        <position position="116"/>
    </location>
    <ligand>
        <name>substrate</name>
    </ligand>
</feature>
<evidence type="ECO:0000256" key="7">
    <source>
        <dbReference type="ARBA" id="ARBA00016549"/>
    </source>
</evidence>
<dbReference type="InterPro" id="IPR005493">
    <property type="entry name" value="RraA/RraA-like"/>
</dbReference>
<keyword evidence="14" id="KW-0489">Methyltransferase</keyword>
<comment type="caution">
    <text evidence="14">The sequence shown here is derived from an EMBL/GenBank/DDBJ whole genome shotgun (WGS) entry which is preliminary data.</text>
</comment>
<evidence type="ECO:0000313" key="15">
    <source>
        <dbReference type="Proteomes" id="UP000294621"/>
    </source>
</evidence>
<dbReference type="PANTHER" id="PTHR33254:SF4">
    <property type="entry name" value="4-HYDROXY-4-METHYL-2-OXOGLUTARATE ALDOLASE 3-RELATED"/>
    <property type="match status" value="1"/>
</dbReference>
<keyword evidence="13" id="KW-0479">Metal-binding</keyword>
<dbReference type="Pfam" id="PF03737">
    <property type="entry name" value="RraA-like"/>
    <property type="match status" value="1"/>
</dbReference>
<dbReference type="EMBL" id="SMZQ01000002">
    <property type="protein sequence ID" value="TDL40091.1"/>
    <property type="molecule type" value="Genomic_DNA"/>
</dbReference>
<sequence>MTVHSTEHNRADAATCLRFLAIPTANIGDAMERLGAVDSCIQSVWKGARLAGPAFTVWTRPGDNLAIHAALKEAQPGDVIVVAGGGDESRALLGELIGGRARAAGIAGFVVDGAIRDADGLAEYQVPVFARAVSPAGPYKDGPGRLGCPVSLGGVAVVPGDLIVADADGVVVVPQGAAADIAKRAEAIREGEAQKRQVIEQSFNVNA</sequence>
<evidence type="ECO:0000256" key="9">
    <source>
        <dbReference type="ARBA" id="ARBA00029596"/>
    </source>
</evidence>
<evidence type="ECO:0000256" key="6">
    <source>
        <dbReference type="ARBA" id="ARBA00012947"/>
    </source>
</evidence>
<feature type="binding site" evidence="13">
    <location>
        <position position="117"/>
    </location>
    <ligand>
        <name>Mg(2+)</name>
        <dbReference type="ChEBI" id="CHEBI:18420"/>
    </ligand>
</feature>
<name>A0A4R5Y654_9MICC</name>
<comment type="catalytic activity">
    <reaction evidence="12">
        <text>oxaloacetate + H(+) = pyruvate + CO2</text>
        <dbReference type="Rhea" id="RHEA:15641"/>
        <dbReference type="ChEBI" id="CHEBI:15361"/>
        <dbReference type="ChEBI" id="CHEBI:15378"/>
        <dbReference type="ChEBI" id="CHEBI:16452"/>
        <dbReference type="ChEBI" id="CHEBI:16526"/>
        <dbReference type="EC" id="4.1.1.112"/>
    </reaction>
</comment>
<dbReference type="AlphaFoldDB" id="A0A4R5Y654"/>
<evidence type="ECO:0000313" key="14">
    <source>
        <dbReference type="EMBL" id="TDL40091.1"/>
    </source>
</evidence>
<comment type="cofactor">
    <cofactor evidence="13">
        <name>Mg(2+)</name>
        <dbReference type="ChEBI" id="CHEBI:18420"/>
    </cofactor>
</comment>
<organism evidence="14 15">
    <name type="scientific">Arthrobacter nitrophenolicus</name>
    <dbReference type="NCBI Taxonomy" id="683150"/>
    <lineage>
        <taxon>Bacteria</taxon>
        <taxon>Bacillati</taxon>
        <taxon>Actinomycetota</taxon>
        <taxon>Actinomycetes</taxon>
        <taxon>Micrococcales</taxon>
        <taxon>Micrococcaceae</taxon>
        <taxon>Arthrobacter</taxon>
    </lineage>
</organism>
<dbReference type="CDD" id="cd16841">
    <property type="entry name" value="RraA_family"/>
    <property type="match status" value="1"/>
</dbReference>
<evidence type="ECO:0000256" key="4">
    <source>
        <dbReference type="ARBA" id="ARBA00011233"/>
    </source>
</evidence>
<evidence type="ECO:0000256" key="2">
    <source>
        <dbReference type="ARBA" id="ARBA00001968"/>
    </source>
</evidence>
<dbReference type="InterPro" id="IPR036704">
    <property type="entry name" value="RraA/RraA-like_sf"/>
</dbReference>
<comment type="cofactor">
    <cofactor evidence="2">
        <name>a divalent metal cation</name>
        <dbReference type="ChEBI" id="CHEBI:60240"/>
    </cofactor>
</comment>
<accession>A0A4R5Y654</accession>
<comment type="function">
    <text evidence="8">Catalyzes the aldol cleavage of 4-hydroxy-4-methyl-2-oxoglutarate (HMG) into 2 molecules of pyruvate. Also contains a secondary oxaloacetate (OAA) decarboxylase activity due to the common pyruvate enolate transition state formed following C-C bond cleavage in the retro-aldol and decarboxylation reactions.</text>
</comment>
<gene>
    <name evidence="14" type="ORF">E2R57_04185</name>
</gene>
<evidence type="ECO:0000256" key="5">
    <source>
        <dbReference type="ARBA" id="ARBA00012213"/>
    </source>
</evidence>
<protein>
    <recommendedName>
        <fullName evidence="7">Putative 4-hydroxy-4-methyl-2-oxoglutarate aldolase</fullName>
        <ecNumber evidence="6">4.1.1.112</ecNumber>
        <ecNumber evidence="5">4.1.3.17</ecNumber>
    </recommendedName>
    <alternativeName>
        <fullName evidence="11">Oxaloacetate decarboxylase</fullName>
    </alternativeName>
    <alternativeName>
        <fullName evidence="9">Regulator of ribonuclease activity homolog</fullName>
    </alternativeName>
    <alternativeName>
        <fullName evidence="10">RraA-like protein</fullName>
    </alternativeName>
</protein>
<feature type="binding site" evidence="13">
    <location>
        <begin position="94"/>
        <end position="97"/>
    </location>
    <ligand>
        <name>substrate</name>
    </ligand>
</feature>
<dbReference type="OrthoDB" id="943692at2"/>
<dbReference type="EC" id="4.1.1.112" evidence="6"/>
<dbReference type="GO" id="GO:0032259">
    <property type="term" value="P:methylation"/>
    <property type="evidence" value="ECO:0007669"/>
    <property type="project" value="UniProtKB-KW"/>
</dbReference>
<dbReference type="Proteomes" id="UP000294621">
    <property type="component" value="Unassembled WGS sequence"/>
</dbReference>
<comment type="similarity">
    <text evidence="3">Belongs to the class II aldolase/RraA-like family.</text>
</comment>
<dbReference type="Gene3D" id="3.50.30.40">
    <property type="entry name" value="Ribonuclease E inhibitor RraA/RraA-like"/>
    <property type="match status" value="1"/>
</dbReference>
<evidence type="ECO:0000256" key="3">
    <source>
        <dbReference type="ARBA" id="ARBA00008621"/>
    </source>
</evidence>
<evidence type="ECO:0000256" key="12">
    <source>
        <dbReference type="ARBA" id="ARBA00047973"/>
    </source>
</evidence>
<dbReference type="EC" id="4.1.3.17" evidence="5"/>
<dbReference type="GO" id="GO:0008948">
    <property type="term" value="F:oxaloacetate decarboxylase activity"/>
    <property type="evidence" value="ECO:0007669"/>
    <property type="project" value="UniProtKB-EC"/>
</dbReference>
<dbReference type="SUPFAM" id="SSF89562">
    <property type="entry name" value="RraA-like"/>
    <property type="match status" value="1"/>
</dbReference>
<proteinExistence type="inferred from homology"/>
<dbReference type="GO" id="GO:0046872">
    <property type="term" value="F:metal ion binding"/>
    <property type="evidence" value="ECO:0007669"/>
    <property type="project" value="UniProtKB-KW"/>
</dbReference>
<comment type="catalytic activity">
    <reaction evidence="1">
        <text>4-hydroxy-4-methyl-2-oxoglutarate = 2 pyruvate</text>
        <dbReference type="Rhea" id="RHEA:22748"/>
        <dbReference type="ChEBI" id="CHEBI:15361"/>
        <dbReference type="ChEBI" id="CHEBI:58276"/>
        <dbReference type="EC" id="4.1.3.17"/>
    </reaction>
</comment>
<evidence type="ECO:0000256" key="8">
    <source>
        <dbReference type="ARBA" id="ARBA00025046"/>
    </source>
</evidence>
<evidence type="ECO:0000256" key="13">
    <source>
        <dbReference type="PIRSR" id="PIRSR605493-1"/>
    </source>
</evidence>
<dbReference type="GO" id="GO:0047443">
    <property type="term" value="F:4-hydroxy-4-methyl-2-oxoglutarate aldolase activity"/>
    <property type="evidence" value="ECO:0007669"/>
    <property type="project" value="UniProtKB-EC"/>
</dbReference>
<dbReference type="NCBIfam" id="NF004850">
    <property type="entry name" value="PRK06201.1"/>
    <property type="match status" value="1"/>
</dbReference>